<dbReference type="Proteomes" id="UP000054270">
    <property type="component" value="Unassembled WGS sequence"/>
</dbReference>
<organism evidence="2 3">
    <name type="scientific">Hypholoma sublateritium (strain FD-334 SS-4)</name>
    <dbReference type="NCBI Taxonomy" id="945553"/>
    <lineage>
        <taxon>Eukaryota</taxon>
        <taxon>Fungi</taxon>
        <taxon>Dikarya</taxon>
        <taxon>Basidiomycota</taxon>
        <taxon>Agaricomycotina</taxon>
        <taxon>Agaricomycetes</taxon>
        <taxon>Agaricomycetidae</taxon>
        <taxon>Agaricales</taxon>
        <taxon>Agaricineae</taxon>
        <taxon>Strophariaceae</taxon>
        <taxon>Hypholoma</taxon>
    </lineage>
</organism>
<feature type="compositionally biased region" description="Low complexity" evidence="1">
    <location>
        <begin position="12"/>
        <end position="26"/>
    </location>
</feature>
<evidence type="ECO:0000256" key="1">
    <source>
        <dbReference type="SAM" id="MobiDB-lite"/>
    </source>
</evidence>
<proteinExistence type="predicted"/>
<keyword evidence="3" id="KW-1185">Reference proteome</keyword>
<reference evidence="3" key="1">
    <citation type="submission" date="2014-04" db="EMBL/GenBank/DDBJ databases">
        <title>Evolutionary Origins and Diversification of the Mycorrhizal Mutualists.</title>
        <authorList>
            <consortium name="DOE Joint Genome Institute"/>
            <consortium name="Mycorrhizal Genomics Consortium"/>
            <person name="Kohler A."/>
            <person name="Kuo A."/>
            <person name="Nagy L.G."/>
            <person name="Floudas D."/>
            <person name="Copeland A."/>
            <person name="Barry K.W."/>
            <person name="Cichocki N."/>
            <person name="Veneault-Fourrey C."/>
            <person name="LaButti K."/>
            <person name="Lindquist E.A."/>
            <person name="Lipzen A."/>
            <person name="Lundell T."/>
            <person name="Morin E."/>
            <person name="Murat C."/>
            <person name="Riley R."/>
            <person name="Ohm R."/>
            <person name="Sun H."/>
            <person name="Tunlid A."/>
            <person name="Henrissat B."/>
            <person name="Grigoriev I.V."/>
            <person name="Hibbett D.S."/>
            <person name="Martin F."/>
        </authorList>
    </citation>
    <scope>NUCLEOTIDE SEQUENCE [LARGE SCALE GENOMIC DNA]</scope>
    <source>
        <strain evidence="3">FD-334 SS-4</strain>
    </source>
</reference>
<dbReference type="EMBL" id="KN817563">
    <property type="protein sequence ID" value="KJA20848.1"/>
    <property type="molecule type" value="Genomic_DNA"/>
</dbReference>
<accession>A0A0D2MBN5</accession>
<protein>
    <submittedName>
        <fullName evidence="2">Uncharacterized protein</fullName>
    </submittedName>
</protein>
<evidence type="ECO:0000313" key="2">
    <source>
        <dbReference type="EMBL" id="KJA20848.1"/>
    </source>
</evidence>
<gene>
    <name evidence="2" type="ORF">HYPSUDRAFT_216714</name>
</gene>
<feature type="compositionally biased region" description="Basic residues" evidence="1">
    <location>
        <begin position="102"/>
        <end position="114"/>
    </location>
</feature>
<feature type="region of interest" description="Disordered" evidence="1">
    <location>
        <begin position="91"/>
        <end position="163"/>
    </location>
</feature>
<feature type="compositionally biased region" description="Polar residues" evidence="1">
    <location>
        <begin position="129"/>
        <end position="144"/>
    </location>
</feature>
<sequence length="217" mass="23120">MQSCSCPQPMHPNAGAPSAGADAARSPRGRARPRNRISTHAVYLYRVARASGAVVSPTRPDGASGWCFMPLRRRGPPAATASQRYLVNYDPASGAVPQQPPRLRRRTRGARAHPRRDAEAMGTPHRGASNFNCAVNGRRANNSEGGRRETVTGASESARSHRTLERAPPPIQCTASGYPAARSPRALRMRSAVSRCCAGAPVSDCLSIHARVRVGPA</sequence>
<dbReference type="AlphaFoldDB" id="A0A0D2MBN5"/>
<name>A0A0D2MBN5_HYPSF</name>
<feature type="region of interest" description="Disordered" evidence="1">
    <location>
        <begin position="1"/>
        <end position="35"/>
    </location>
</feature>
<evidence type="ECO:0000313" key="3">
    <source>
        <dbReference type="Proteomes" id="UP000054270"/>
    </source>
</evidence>